<accession>A0A1B6GRZ5</accession>
<sequence>MNVLFRLRMILLGKNPGILQDNVNSHIPGATEDQFVVSRVFEEIGLQVKSEEIGSLHYSTQSEKSIQEVNENSHEECETMPLNIIQSVEEGGQSYAAGWVAKQFKHKYNFLGQFTSQPTVTEENS</sequence>
<organism evidence="1">
    <name type="scientific">Cuerna arida</name>
    <dbReference type="NCBI Taxonomy" id="1464854"/>
    <lineage>
        <taxon>Eukaryota</taxon>
        <taxon>Metazoa</taxon>
        <taxon>Ecdysozoa</taxon>
        <taxon>Arthropoda</taxon>
        <taxon>Hexapoda</taxon>
        <taxon>Insecta</taxon>
        <taxon>Pterygota</taxon>
        <taxon>Neoptera</taxon>
        <taxon>Paraneoptera</taxon>
        <taxon>Hemiptera</taxon>
        <taxon>Auchenorrhyncha</taxon>
        <taxon>Membracoidea</taxon>
        <taxon>Cicadellidae</taxon>
        <taxon>Cicadellinae</taxon>
        <taxon>Proconiini</taxon>
        <taxon>Cuerna</taxon>
    </lineage>
</organism>
<name>A0A1B6GRZ5_9HEMI</name>
<evidence type="ECO:0000313" key="1">
    <source>
        <dbReference type="EMBL" id="JAS65204.1"/>
    </source>
</evidence>
<protein>
    <submittedName>
        <fullName evidence="1">Uncharacterized protein</fullName>
    </submittedName>
</protein>
<proteinExistence type="predicted"/>
<gene>
    <name evidence="1" type="ORF">g.29354</name>
</gene>
<dbReference type="AlphaFoldDB" id="A0A1B6GRZ5"/>
<dbReference type="EMBL" id="GECZ01004565">
    <property type="protein sequence ID" value="JAS65204.1"/>
    <property type="molecule type" value="Transcribed_RNA"/>
</dbReference>
<reference evidence="1" key="1">
    <citation type="submission" date="2015-11" db="EMBL/GenBank/DDBJ databases">
        <title>De novo transcriptome assembly of four potential Pierce s Disease insect vectors from Arizona vineyards.</title>
        <authorList>
            <person name="Tassone E.E."/>
        </authorList>
    </citation>
    <scope>NUCLEOTIDE SEQUENCE</scope>
</reference>